<comment type="caution">
    <text evidence="1">The sequence shown here is derived from an EMBL/GenBank/DDBJ whole genome shotgun (WGS) entry which is preliminary data.</text>
</comment>
<dbReference type="Proteomes" id="UP001169069">
    <property type="component" value="Unassembled WGS sequence"/>
</dbReference>
<protein>
    <submittedName>
        <fullName evidence="1">Uncharacterized protein</fullName>
    </submittedName>
</protein>
<reference evidence="1" key="1">
    <citation type="submission" date="2023-01" db="EMBL/GenBank/DDBJ databases">
        <title>Sulfurovum sp. zt1-1 genome assembly.</title>
        <authorList>
            <person name="Wang J."/>
        </authorList>
    </citation>
    <scope>NUCLEOTIDE SEQUENCE</scope>
    <source>
        <strain evidence="1">Zt1-1</strain>
    </source>
</reference>
<accession>A0ABT7QWZ5</accession>
<name>A0ABT7QWZ5_9BACT</name>
<dbReference type="EMBL" id="JAQIBD010000001">
    <property type="protein sequence ID" value="MDM5271349.1"/>
    <property type="molecule type" value="Genomic_DNA"/>
</dbReference>
<sequence length="151" mass="17772">MNDDERAMMMLEKSIYEAKEMLEEKHIFRPFAMILDQNGSIRRMDNDIEDMQVSYMQLHDEITAHVQMRQTADIIVLLTNASMPEQLVEDGIESSIRIHLEERSQLHKAIPSRYIYVPYQLQRLSGEEKIEAKLFHPQAVSFPAEFFRKEG</sequence>
<evidence type="ECO:0000313" key="2">
    <source>
        <dbReference type="Proteomes" id="UP001169069"/>
    </source>
</evidence>
<gene>
    <name evidence="1" type="ORF">PGH07_04095</name>
</gene>
<organism evidence="1 2">
    <name type="scientific">Sulfurovum zhangzhouensis</name>
    <dbReference type="NCBI Taxonomy" id="3019067"/>
    <lineage>
        <taxon>Bacteria</taxon>
        <taxon>Pseudomonadati</taxon>
        <taxon>Campylobacterota</taxon>
        <taxon>Epsilonproteobacteria</taxon>
        <taxon>Campylobacterales</taxon>
        <taxon>Sulfurovaceae</taxon>
        <taxon>Sulfurovum</taxon>
    </lineage>
</organism>
<proteinExistence type="predicted"/>
<dbReference type="RefSeq" id="WP_289412740.1">
    <property type="nucleotide sequence ID" value="NZ_JAQIBD010000001.1"/>
</dbReference>
<evidence type="ECO:0000313" key="1">
    <source>
        <dbReference type="EMBL" id="MDM5271349.1"/>
    </source>
</evidence>
<keyword evidence="2" id="KW-1185">Reference proteome</keyword>